<dbReference type="EMBL" id="SPLM01000111">
    <property type="protein sequence ID" value="TMW58504.1"/>
    <property type="molecule type" value="Genomic_DNA"/>
</dbReference>
<reference evidence="3" key="1">
    <citation type="submission" date="2019-03" db="EMBL/GenBank/DDBJ databases">
        <title>Long read genome sequence of the mycoparasitic Pythium oligandrum ATCC 38472 isolated from sugarbeet rhizosphere.</title>
        <authorList>
            <person name="Gaulin E."/>
        </authorList>
    </citation>
    <scope>NUCLEOTIDE SEQUENCE</scope>
    <source>
        <strain evidence="3">ATCC 38472_TT</strain>
    </source>
</reference>
<proteinExistence type="predicted"/>
<feature type="compositionally biased region" description="Basic and acidic residues" evidence="1">
    <location>
        <begin position="109"/>
        <end position="119"/>
    </location>
</feature>
<feature type="region of interest" description="Disordered" evidence="1">
    <location>
        <begin position="109"/>
        <end position="128"/>
    </location>
</feature>
<evidence type="ECO:0000256" key="2">
    <source>
        <dbReference type="SAM" id="Phobius"/>
    </source>
</evidence>
<gene>
    <name evidence="3" type="ORF">Poli38472_010063</name>
</gene>
<evidence type="ECO:0000256" key="1">
    <source>
        <dbReference type="SAM" id="MobiDB-lite"/>
    </source>
</evidence>
<dbReference type="Proteomes" id="UP000794436">
    <property type="component" value="Unassembled WGS sequence"/>
</dbReference>
<sequence>MAWMADPDAVRSLMARLVAHNNAHGIAADAAPVVPARTSAPEPVAPPRKRVEEPRANPHSQVEVPSANPYMRWRPADLRAECIRRGISVPTGRGTKAYRAQQLLAFDERRARASESEETRSEDEQDEQHELDYTTCLMLIVAGLAVLCMVLVTRSRRRRRQRRYHAFVESVLEEAAAFQRQQALLAAEAPPRAMLPNDLEAETMRNPLPVSRRQPETEDREASRRTNEDTPLLLTHVPSRTESCIFRLLNVLFSDEFSKRFARTGDHISRADRARGRNPHGRFWNDVAVAYRLPRHDCQTLIKTHVMFDGIDVTYIVPHSSLTLQKIWERANDDYIAACASFQHDDAHDDDFVRYVAGKAPSLYLHYWLKARA</sequence>
<feature type="compositionally biased region" description="Basic and acidic residues" evidence="1">
    <location>
        <begin position="213"/>
        <end position="228"/>
    </location>
</feature>
<evidence type="ECO:0000313" key="3">
    <source>
        <dbReference type="EMBL" id="TMW58504.1"/>
    </source>
</evidence>
<protein>
    <submittedName>
        <fullName evidence="3">Uncharacterized protein</fullName>
    </submittedName>
</protein>
<organism evidence="3 4">
    <name type="scientific">Pythium oligandrum</name>
    <name type="common">Mycoparasitic fungus</name>
    <dbReference type="NCBI Taxonomy" id="41045"/>
    <lineage>
        <taxon>Eukaryota</taxon>
        <taxon>Sar</taxon>
        <taxon>Stramenopiles</taxon>
        <taxon>Oomycota</taxon>
        <taxon>Peronosporomycetes</taxon>
        <taxon>Pythiales</taxon>
        <taxon>Pythiaceae</taxon>
        <taxon>Pythium</taxon>
    </lineage>
</organism>
<feature type="region of interest" description="Disordered" evidence="1">
    <location>
        <begin position="37"/>
        <end position="64"/>
    </location>
</feature>
<comment type="caution">
    <text evidence="3">The sequence shown here is derived from an EMBL/GenBank/DDBJ whole genome shotgun (WGS) entry which is preliminary data.</text>
</comment>
<keyword evidence="2" id="KW-1133">Transmembrane helix</keyword>
<accession>A0A8K1C8N6</accession>
<name>A0A8K1C8N6_PYTOL</name>
<feature type="transmembrane region" description="Helical" evidence="2">
    <location>
        <begin position="131"/>
        <end position="153"/>
    </location>
</feature>
<keyword evidence="4" id="KW-1185">Reference proteome</keyword>
<keyword evidence="2" id="KW-0812">Transmembrane</keyword>
<keyword evidence="2" id="KW-0472">Membrane</keyword>
<feature type="region of interest" description="Disordered" evidence="1">
    <location>
        <begin position="196"/>
        <end position="229"/>
    </location>
</feature>
<evidence type="ECO:0000313" key="4">
    <source>
        <dbReference type="Proteomes" id="UP000794436"/>
    </source>
</evidence>
<dbReference type="AlphaFoldDB" id="A0A8K1C8N6"/>
<dbReference type="OrthoDB" id="91084at2759"/>